<dbReference type="GO" id="GO:0006094">
    <property type="term" value="P:gluconeogenesis"/>
    <property type="evidence" value="ECO:0007669"/>
    <property type="project" value="UniProtKB-UniRule"/>
</dbReference>
<evidence type="ECO:0000256" key="7">
    <source>
        <dbReference type="ARBA" id="ARBA00029321"/>
    </source>
</evidence>
<evidence type="ECO:0000256" key="6">
    <source>
        <dbReference type="ARBA" id="ARBA00023235"/>
    </source>
</evidence>
<dbReference type="EC" id="5.3.1.9" evidence="8"/>
<comment type="subcellular location">
    <subcellularLocation>
        <location evidence="8">Cytoplasm</location>
    </subcellularLocation>
</comment>
<dbReference type="GO" id="GO:0051156">
    <property type="term" value="P:glucose 6-phosphate metabolic process"/>
    <property type="evidence" value="ECO:0007669"/>
    <property type="project" value="TreeGrafter"/>
</dbReference>
<comment type="function">
    <text evidence="8">Catalyzes the reversible isomerization of glucose-6-phosphate to fructose-6-phosphate.</text>
</comment>
<dbReference type="PANTHER" id="PTHR11469">
    <property type="entry name" value="GLUCOSE-6-PHOSPHATE ISOMERASE"/>
    <property type="match status" value="1"/>
</dbReference>
<feature type="active site" description="Proton donor" evidence="8">
    <location>
        <position position="292"/>
    </location>
</feature>
<dbReference type="Pfam" id="PF00342">
    <property type="entry name" value="PGI"/>
    <property type="match status" value="1"/>
</dbReference>
<dbReference type="AlphaFoldDB" id="A0A949WT05"/>
<dbReference type="HAMAP" id="MF_00473">
    <property type="entry name" value="G6P_isomerase"/>
    <property type="match status" value="1"/>
</dbReference>
<gene>
    <name evidence="8" type="primary">pgi</name>
    <name evidence="9" type="ORF">I6U48_22970</name>
</gene>
<comment type="catalytic activity">
    <reaction evidence="7 8">
        <text>alpha-D-glucose 6-phosphate = beta-D-fructose 6-phosphate</text>
        <dbReference type="Rhea" id="RHEA:11816"/>
        <dbReference type="ChEBI" id="CHEBI:57634"/>
        <dbReference type="ChEBI" id="CHEBI:58225"/>
        <dbReference type="EC" id="5.3.1.9"/>
    </reaction>
</comment>
<evidence type="ECO:0000256" key="2">
    <source>
        <dbReference type="ARBA" id="ARBA00006604"/>
    </source>
</evidence>
<dbReference type="GO" id="GO:0005829">
    <property type="term" value="C:cytosol"/>
    <property type="evidence" value="ECO:0007669"/>
    <property type="project" value="TreeGrafter"/>
</dbReference>
<comment type="similarity">
    <text evidence="2 8">Belongs to the GPI family.</text>
</comment>
<evidence type="ECO:0000313" key="10">
    <source>
        <dbReference type="Proteomes" id="UP000694308"/>
    </source>
</evidence>
<organism evidence="9 10">
    <name type="scientific">Clostridium thailandense</name>
    <dbReference type="NCBI Taxonomy" id="2794346"/>
    <lineage>
        <taxon>Bacteria</taxon>
        <taxon>Bacillati</taxon>
        <taxon>Bacillota</taxon>
        <taxon>Clostridia</taxon>
        <taxon>Eubacteriales</taxon>
        <taxon>Clostridiaceae</taxon>
        <taxon>Clostridium</taxon>
    </lineage>
</organism>
<evidence type="ECO:0000256" key="5">
    <source>
        <dbReference type="ARBA" id="ARBA00023152"/>
    </source>
</evidence>
<dbReference type="PROSITE" id="PS00765">
    <property type="entry name" value="P_GLUCOSE_ISOMERASE_1"/>
    <property type="match status" value="1"/>
</dbReference>
<name>A0A949WT05_9CLOT</name>
<dbReference type="InterPro" id="IPR035476">
    <property type="entry name" value="SIS_PGI_1"/>
</dbReference>
<keyword evidence="3 8" id="KW-0312">Gluconeogenesis</keyword>
<comment type="caution">
    <text evidence="8">Lacks conserved residue(s) required for the propagation of feature annotation.</text>
</comment>
<comment type="caution">
    <text evidence="9">The sequence shown here is derived from an EMBL/GenBank/DDBJ whole genome shotgun (WGS) entry which is preliminary data.</text>
</comment>
<comment type="pathway">
    <text evidence="1 8">Carbohydrate degradation; glycolysis; D-glyceraldehyde 3-phosphate and glycerone phosphate from D-glucose: step 2/4.</text>
</comment>
<evidence type="ECO:0000256" key="4">
    <source>
        <dbReference type="ARBA" id="ARBA00022490"/>
    </source>
</evidence>
<keyword evidence="5 8" id="KW-0324">Glycolysis</keyword>
<keyword evidence="10" id="KW-1185">Reference proteome</keyword>
<dbReference type="PROSITE" id="PS51463">
    <property type="entry name" value="P_GLUCOSE_ISOMERASE_3"/>
    <property type="match status" value="1"/>
</dbReference>
<protein>
    <recommendedName>
        <fullName evidence="8">Glucose-6-phosphate isomerase</fullName>
        <shortName evidence="8">GPI</shortName>
        <ecNumber evidence="8">5.3.1.9</ecNumber>
    </recommendedName>
    <alternativeName>
        <fullName evidence="8">Phosphoglucose isomerase</fullName>
        <shortName evidence="8">PGI</shortName>
    </alternativeName>
    <alternativeName>
        <fullName evidence="8">Phosphohexose isomerase</fullName>
        <shortName evidence="8">PHI</shortName>
    </alternativeName>
</protein>
<reference evidence="9" key="1">
    <citation type="submission" date="2020-12" db="EMBL/GenBank/DDBJ databases">
        <title>Clostridium thailandense sp. nov., a novel acetogenic bacterium isolated from peat land soil in Thailand.</title>
        <authorList>
            <person name="Chaikitkaew S."/>
            <person name="Birkeland N.K."/>
        </authorList>
    </citation>
    <scope>NUCLEOTIDE SEQUENCE</scope>
    <source>
        <strain evidence="9">PL3</strain>
    </source>
</reference>
<dbReference type="PROSITE" id="PS00174">
    <property type="entry name" value="P_GLUCOSE_ISOMERASE_2"/>
    <property type="match status" value="1"/>
</dbReference>
<dbReference type="InterPro" id="IPR035482">
    <property type="entry name" value="SIS_PGI_2"/>
</dbReference>
<dbReference type="PANTHER" id="PTHR11469:SF1">
    <property type="entry name" value="GLUCOSE-6-PHOSPHATE ISOMERASE"/>
    <property type="match status" value="1"/>
</dbReference>
<feature type="active site" evidence="8">
    <location>
        <position position="427"/>
    </location>
</feature>
<dbReference type="FunFam" id="3.40.50.10490:FF:000015">
    <property type="entry name" value="Glucose-6-phosphate isomerase"/>
    <property type="match status" value="1"/>
</dbReference>
<evidence type="ECO:0000256" key="8">
    <source>
        <dbReference type="HAMAP-Rule" id="MF_00473"/>
    </source>
</evidence>
<dbReference type="GO" id="GO:0004347">
    <property type="term" value="F:glucose-6-phosphate isomerase activity"/>
    <property type="evidence" value="ECO:0007669"/>
    <property type="project" value="UniProtKB-UniRule"/>
</dbReference>
<evidence type="ECO:0000313" key="9">
    <source>
        <dbReference type="EMBL" id="MBV7275765.1"/>
    </source>
</evidence>
<dbReference type="InterPro" id="IPR001672">
    <property type="entry name" value="G6P_Isomerase"/>
</dbReference>
<evidence type="ECO:0000256" key="1">
    <source>
        <dbReference type="ARBA" id="ARBA00004926"/>
    </source>
</evidence>
<keyword evidence="6 8" id="KW-0413">Isomerase</keyword>
<dbReference type="CDD" id="cd05015">
    <property type="entry name" value="SIS_PGI_1"/>
    <property type="match status" value="1"/>
</dbReference>
<proteinExistence type="inferred from homology"/>
<keyword evidence="4 8" id="KW-0963">Cytoplasm</keyword>
<sequence>MNKKSLTLDLSKAMPYIQEHELSNLQLFINEAHKMLHEGTGAGNDFLGWVDLPVNYDKDEFARIKKAAEKIRGNSDALIVIGIGGSYLGARAAIEMLSHTFSGSLSKDKRKSPAIFYVGNNISSTYIADLLEAIDGMDISVNVISKSGTTTEPAIAFRIFKDLMEKKYGKEGAKERIFATTDAAKGALKTLADTEGYETFVIPDNVGGRFSVLTAVGLLPIAAAGVSIDEMMQGAADAREEYSNTDLNSNTAYKYAAARNALYSKGKTTEMLVNFEPCLHYFGEWWKQLFGESEGKDNKGIFPAAADFSTDLHSMGQYIQEGLRTLSETFINVEKPRKSVTIEATEDNLDGLNFLAGKSMDFVNQQAFRGTVLAHSDGNVPAMIINVPELTAYYFGYMVYFFEKACGLSGYLLGVNPFNQPGVEAYKKNMFALLGKPGFEDMKAKLEQRL</sequence>
<dbReference type="GO" id="GO:0006096">
    <property type="term" value="P:glycolytic process"/>
    <property type="evidence" value="ECO:0007669"/>
    <property type="project" value="UniProtKB-UniRule"/>
</dbReference>
<accession>A0A949WT05</accession>
<dbReference type="InterPro" id="IPR018189">
    <property type="entry name" value="Phosphoglucose_isomerase_CS"/>
</dbReference>
<dbReference type="FunFam" id="3.40.50.10490:FF:000016">
    <property type="entry name" value="Glucose-6-phosphate isomerase"/>
    <property type="match status" value="1"/>
</dbReference>
<dbReference type="GO" id="GO:0048029">
    <property type="term" value="F:monosaccharide binding"/>
    <property type="evidence" value="ECO:0007669"/>
    <property type="project" value="TreeGrafter"/>
</dbReference>
<dbReference type="Proteomes" id="UP000694308">
    <property type="component" value="Unassembled WGS sequence"/>
</dbReference>
<evidence type="ECO:0000256" key="3">
    <source>
        <dbReference type="ARBA" id="ARBA00022432"/>
    </source>
</evidence>
<dbReference type="RefSeq" id="WP_218322815.1">
    <property type="nucleotide sequence ID" value="NZ_JAEEGC010000135.1"/>
</dbReference>
<dbReference type="CDD" id="cd05016">
    <property type="entry name" value="SIS_PGI_2"/>
    <property type="match status" value="1"/>
</dbReference>
<dbReference type="EMBL" id="JAEEGC010000135">
    <property type="protein sequence ID" value="MBV7275765.1"/>
    <property type="molecule type" value="Genomic_DNA"/>
</dbReference>
<comment type="pathway">
    <text evidence="8">Carbohydrate biosynthesis; gluconeogenesis.</text>
</comment>
<dbReference type="NCBIfam" id="NF010697">
    <property type="entry name" value="PRK14097.1"/>
    <property type="match status" value="1"/>
</dbReference>